<dbReference type="EMBL" id="CACRXK020019155">
    <property type="protein sequence ID" value="CAB4033329.1"/>
    <property type="molecule type" value="Genomic_DNA"/>
</dbReference>
<evidence type="ECO:0000313" key="2">
    <source>
        <dbReference type="Proteomes" id="UP001152795"/>
    </source>
</evidence>
<dbReference type="AlphaFoldDB" id="A0A7D9JQG5"/>
<proteinExistence type="predicted"/>
<sequence length="103" mass="11953">MENETTDLLGNYLSYQEHYFCVKDIIEKQMEFYAMCSEDLNEIQNQLSNVEDSDENYDLIAPETQNIERQDKDERAQDLHPEFNYIYDLSGDLGIPSAASNTA</sequence>
<evidence type="ECO:0000313" key="1">
    <source>
        <dbReference type="EMBL" id="CAB4033329.1"/>
    </source>
</evidence>
<name>A0A7D9JQG5_PARCT</name>
<keyword evidence="2" id="KW-1185">Reference proteome</keyword>
<reference evidence="1" key="1">
    <citation type="submission" date="2020-04" db="EMBL/GenBank/DDBJ databases">
        <authorList>
            <person name="Alioto T."/>
            <person name="Alioto T."/>
            <person name="Gomez Garrido J."/>
        </authorList>
    </citation>
    <scope>NUCLEOTIDE SEQUENCE</scope>
    <source>
        <strain evidence="1">A484AB</strain>
    </source>
</reference>
<comment type="caution">
    <text evidence="1">The sequence shown here is derived from an EMBL/GenBank/DDBJ whole genome shotgun (WGS) entry which is preliminary data.</text>
</comment>
<organism evidence="1 2">
    <name type="scientific">Paramuricea clavata</name>
    <name type="common">Red gorgonian</name>
    <name type="synonym">Violescent sea-whip</name>
    <dbReference type="NCBI Taxonomy" id="317549"/>
    <lineage>
        <taxon>Eukaryota</taxon>
        <taxon>Metazoa</taxon>
        <taxon>Cnidaria</taxon>
        <taxon>Anthozoa</taxon>
        <taxon>Octocorallia</taxon>
        <taxon>Malacalcyonacea</taxon>
        <taxon>Plexauridae</taxon>
        <taxon>Paramuricea</taxon>
    </lineage>
</organism>
<gene>
    <name evidence="1" type="ORF">PACLA_8A050018</name>
</gene>
<accession>A0A7D9JQG5</accession>
<dbReference type="Proteomes" id="UP001152795">
    <property type="component" value="Unassembled WGS sequence"/>
</dbReference>
<protein>
    <submittedName>
        <fullName evidence="1">Uncharacterized protein</fullName>
    </submittedName>
</protein>